<accession>A0A0A9D371</accession>
<dbReference type="PANTHER" id="PTHR32133">
    <property type="entry name" value="OS07G0120400 PROTEIN"/>
    <property type="match status" value="1"/>
</dbReference>
<reference evidence="1" key="1">
    <citation type="submission" date="2014-09" db="EMBL/GenBank/DDBJ databases">
        <authorList>
            <person name="Magalhaes I.L.F."/>
            <person name="Oliveira U."/>
            <person name="Santos F.R."/>
            <person name="Vidigal T.H.D.A."/>
            <person name="Brescovit A.D."/>
            <person name="Santos A.J."/>
        </authorList>
    </citation>
    <scope>NUCLEOTIDE SEQUENCE</scope>
    <source>
        <tissue evidence="1">Shoot tissue taken approximately 20 cm above the soil surface</tissue>
    </source>
</reference>
<evidence type="ECO:0000313" key="1">
    <source>
        <dbReference type="EMBL" id="JAD81108.1"/>
    </source>
</evidence>
<proteinExistence type="predicted"/>
<dbReference type="EMBL" id="GBRH01216787">
    <property type="protein sequence ID" value="JAD81108.1"/>
    <property type="molecule type" value="Transcribed_RNA"/>
</dbReference>
<organism evidence="1">
    <name type="scientific">Arundo donax</name>
    <name type="common">Giant reed</name>
    <name type="synonym">Donax arundinaceus</name>
    <dbReference type="NCBI Taxonomy" id="35708"/>
    <lineage>
        <taxon>Eukaryota</taxon>
        <taxon>Viridiplantae</taxon>
        <taxon>Streptophyta</taxon>
        <taxon>Embryophyta</taxon>
        <taxon>Tracheophyta</taxon>
        <taxon>Spermatophyta</taxon>
        <taxon>Magnoliopsida</taxon>
        <taxon>Liliopsida</taxon>
        <taxon>Poales</taxon>
        <taxon>Poaceae</taxon>
        <taxon>PACMAD clade</taxon>
        <taxon>Arundinoideae</taxon>
        <taxon>Arundineae</taxon>
        <taxon>Arundo</taxon>
    </lineage>
</organism>
<name>A0A0A9D371_ARUDO</name>
<protein>
    <submittedName>
        <fullName evidence="1">Uncharacterized protein</fullName>
    </submittedName>
</protein>
<sequence>MTGERRHVPMPAAFSSGLTDLPDAAVVCATNGCDRCDCHGGPFFAALVLLGDPGATVFVYSSEAGAWSEVTLELGAGAIPYRAIDYHASSVKPRILVGRTLYIQFEMGYILEYNLDGHEPAVIKIPSELLTACNGNIMFMPAEDSADAGWSMQDGDDAGWSWEGWSWRKTIHLDHLLPAAQNIELVGFAEGVNMVFLGADDGVFTIELKSEQVGRVCERRGCSGSIKFKTFLPLVSF</sequence>
<reference evidence="1" key="2">
    <citation type="journal article" date="2015" name="Data Brief">
        <title>Shoot transcriptome of the giant reed, Arundo donax.</title>
        <authorList>
            <person name="Barrero R.A."/>
            <person name="Guerrero F.D."/>
            <person name="Moolhuijzen P."/>
            <person name="Goolsby J.A."/>
            <person name="Tidwell J."/>
            <person name="Bellgard S.E."/>
            <person name="Bellgard M.I."/>
        </authorList>
    </citation>
    <scope>NUCLEOTIDE SEQUENCE</scope>
    <source>
        <tissue evidence="1">Shoot tissue taken approximately 20 cm above the soil surface</tissue>
    </source>
</reference>
<dbReference type="AlphaFoldDB" id="A0A0A9D371"/>